<comment type="caution">
    <text evidence="2">The sequence shown here is derived from an EMBL/GenBank/DDBJ whole genome shotgun (WGS) entry which is preliminary data.</text>
</comment>
<sequence length="230" mass="24872">MSFLTSTFVTAFEAACLIRAARPVRPAETRRPRLADVHRMAAPQGDAAAEFDSEEAAERLTMLLATLGYQARSAERDGGGVRRYAVQQVTIAEPDRVAADRMMVTSWQRGRQRLLATDPLGSTSPQAAHRVVLARAAWNAGVLVGRLRPRHSQLRIGIAEPDMVAVLVRAARLAGVPSSVSKRSGCFVIAVPEQSTSSLVNYELPGTGRPARRHALNPRHGRPTPRLAAA</sequence>
<protein>
    <submittedName>
        <fullName evidence="2">Uncharacterized protein</fullName>
    </submittedName>
</protein>
<feature type="region of interest" description="Disordered" evidence="1">
    <location>
        <begin position="205"/>
        <end position="230"/>
    </location>
</feature>
<proteinExistence type="predicted"/>
<keyword evidence="3" id="KW-1185">Reference proteome</keyword>
<organism evidence="2 3">
    <name type="scientific">Catenuloplanes indicus</name>
    <dbReference type="NCBI Taxonomy" id="137267"/>
    <lineage>
        <taxon>Bacteria</taxon>
        <taxon>Bacillati</taxon>
        <taxon>Actinomycetota</taxon>
        <taxon>Actinomycetes</taxon>
        <taxon>Micromonosporales</taxon>
        <taxon>Micromonosporaceae</taxon>
        <taxon>Catenuloplanes</taxon>
    </lineage>
</organism>
<gene>
    <name evidence="2" type="ORF">J2S42_006758</name>
</gene>
<dbReference type="EMBL" id="JAUSUZ010000001">
    <property type="protein sequence ID" value="MDQ0370089.1"/>
    <property type="molecule type" value="Genomic_DNA"/>
</dbReference>
<dbReference type="Proteomes" id="UP001240236">
    <property type="component" value="Unassembled WGS sequence"/>
</dbReference>
<feature type="compositionally biased region" description="Basic residues" evidence="1">
    <location>
        <begin position="210"/>
        <end position="223"/>
    </location>
</feature>
<dbReference type="AlphaFoldDB" id="A0AAE3W5X7"/>
<reference evidence="2 3" key="1">
    <citation type="submission" date="2023-07" db="EMBL/GenBank/DDBJ databases">
        <title>Sequencing the genomes of 1000 actinobacteria strains.</title>
        <authorList>
            <person name="Klenk H.-P."/>
        </authorList>
    </citation>
    <scope>NUCLEOTIDE SEQUENCE [LARGE SCALE GENOMIC DNA]</scope>
    <source>
        <strain evidence="2 3">DSM 44709</strain>
    </source>
</reference>
<evidence type="ECO:0000313" key="2">
    <source>
        <dbReference type="EMBL" id="MDQ0370089.1"/>
    </source>
</evidence>
<dbReference type="RefSeq" id="WP_307245801.1">
    <property type="nucleotide sequence ID" value="NZ_JAUSUZ010000001.1"/>
</dbReference>
<evidence type="ECO:0000256" key="1">
    <source>
        <dbReference type="SAM" id="MobiDB-lite"/>
    </source>
</evidence>
<accession>A0AAE3W5X7</accession>
<evidence type="ECO:0000313" key="3">
    <source>
        <dbReference type="Proteomes" id="UP001240236"/>
    </source>
</evidence>
<name>A0AAE3W5X7_9ACTN</name>